<dbReference type="Gene3D" id="3.90.228.10">
    <property type="match status" value="1"/>
</dbReference>
<name>A0ABW1R4Q9_9LACO</name>
<reference evidence="2" key="1">
    <citation type="journal article" date="2019" name="Int. J. Syst. Evol. Microbiol.">
        <title>The Global Catalogue of Microorganisms (GCM) 10K type strain sequencing project: providing services to taxonomists for standard genome sequencing and annotation.</title>
        <authorList>
            <consortium name="The Broad Institute Genomics Platform"/>
            <consortium name="The Broad Institute Genome Sequencing Center for Infectious Disease"/>
            <person name="Wu L."/>
            <person name="Ma J."/>
        </authorList>
    </citation>
    <scope>NUCLEOTIDE SEQUENCE [LARGE SCALE GENOMIC DNA]</scope>
    <source>
        <strain evidence="2">CCM 8932</strain>
    </source>
</reference>
<comment type="caution">
    <text evidence="1">The sequence shown here is derived from an EMBL/GenBank/DDBJ whole genome shotgun (WGS) entry which is preliminary data.</text>
</comment>
<dbReference type="Proteomes" id="UP001596253">
    <property type="component" value="Unassembled WGS sequence"/>
</dbReference>
<evidence type="ECO:0000313" key="2">
    <source>
        <dbReference type="Proteomes" id="UP001596253"/>
    </source>
</evidence>
<protein>
    <recommendedName>
        <fullName evidence="3">DUF3990 domain-containing protein</fullName>
    </recommendedName>
</protein>
<sequence>MSTMITLYHGTTNTRAHEIIQNGFDEIRIPRIDQVMLGKSKRRPGSLGYGLYGFQDDAGLATKFINKFTQNGMIVQFQVCLGFACVLNFVDSLTDMQLFSQWQADDRRQRLFKGLKQQYQNKVSQAELDGAMIEIYIVELLRHRLVERIDAVCSATHTVLANQPNSQRLPKGIEYAIRSNNRIQRMTIQIVKHGG</sequence>
<dbReference type="EMBL" id="JBHSSD010000034">
    <property type="protein sequence ID" value="MFC6164420.1"/>
    <property type="molecule type" value="Genomic_DNA"/>
</dbReference>
<gene>
    <name evidence="1" type="ORF">ACFP3T_07045</name>
</gene>
<evidence type="ECO:0008006" key="3">
    <source>
        <dbReference type="Google" id="ProtNLM"/>
    </source>
</evidence>
<accession>A0ABW1R4Q9</accession>
<keyword evidence="2" id="KW-1185">Reference proteome</keyword>
<dbReference type="RefSeq" id="WP_137639515.1">
    <property type="nucleotide sequence ID" value="NZ_BJDK01000006.1"/>
</dbReference>
<organism evidence="1 2">
    <name type="scientific">Lactiplantibacillus dongliensis</name>
    <dbReference type="NCBI Taxonomy" id="2559919"/>
    <lineage>
        <taxon>Bacteria</taxon>
        <taxon>Bacillati</taxon>
        <taxon>Bacillota</taxon>
        <taxon>Bacilli</taxon>
        <taxon>Lactobacillales</taxon>
        <taxon>Lactobacillaceae</taxon>
        <taxon>Lactiplantibacillus</taxon>
    </lineage>
</organism>
<proteinExistence type="predicted"/>
<dbReference type="SUPFAM" id="SSF56399">
    <property type="entry name" value="ADP-ribosylation"/>
    <property type="match status" value="1"/>
</dbReference>
<evidence type="ECO:0000313" key="1">
    <source>
        <dbReference type="EMBL" id="MFC6164420.1"/>
    </source>
</evidence>